<evidence type="ECO:0000256" key="5">
    <source>
        <dbReference type="ARBA" id="ARBA00022679"/>
    </source>
</evidence>
<keyword evidence="6 11" id="KW-0276">Fatty acid metabolism</keyword>
<dbReference type="NCBIfam" id="NF006829">
    <property type="entry name" value="PRK09352.1"/>
    <property type="match status" value="1"/>
</dbReference>
<comment type="function">
    <text evidence="10">Catalyzes the condensation reaction of fatty acid synthesis by the addition to an acyl acceptor of two carbons from malonyl-ACP. KAS III catalyzes the first condensation reaction which initiates fatty acid synthesis and may therefore play a role in governing the total rate of fatty acid production. Possesses both acetoacetyl-ACP synthase and acetyl transacylase activities.</text>
</comment>
<dbReference type="NCBIfam" id="TIGR00747">
    <property type="entry name" value="fabH"/>
    <property type="match status" value="1"/>
</dbReference>
<comment type="subcellular location">
    <subcellularLocation>
        <location evidence="11">Plastid</location>
        <location evidence="11">Chloroplast</location>
    </subcellularLocation>
</comment>
<dbReference type="CDD" id="cd00830">
    <property type="entry name" value="KAS_III"/>
    <property type="match status" value="1"/>
</dbReference>
<keyword evidence="5 11" id="KW-0808">Transferase</keyword>
<comment type="function">
    <text evidence="11">Catalyzes the condensation reaction of fatty acid synthesis by the addition to an acyl acceptor of two carbons from malonyl-ACP. Catalyzes the first condensation reaction which initiates fatty acid synthesis and may therefore play a role in governing the total rate of fatty acid production. Possesses both acetoacetyl-ACP synthase and acetyl transacylase activities. Its substrate specificity determines the biosynthesis of branched-chain and/or straight-chain of fatty acids.</text>
</comment>
<comment type="subunit">
    <text evidence="11">Homodimer.</text>
</comment>
<reference evidence="14" key="1">
    <citation type="submission" date="2016-10" db="EMBL/GenBank/DDBJ databases">
        <title>Chloroplast genomes as a tool to resolve red algal phylogenies: a case study in the Nemaliales.</title>
        <authorList>
            <person name="Costa J.F."/>
            <person name="Lin S.M."/>
            <person name="Macaya E.C."/>
            <person name="Fernandez-Garcia C."/>
            <person name="Verbruggen H."/>
        </authorList>
    </citation>
    <scope>NUCLEOTIDE SEQUENCE</scope>
    <source>
        <strain evidence="14">J.0258</strain>
    </source>
</reference>
<dbReference type="GO" id="GO:0006633">
    <property type="term" value="P:fatty acid biosynthetic process"/>
    <property type="evidence" value="ECO:0007669"/>
    <property type="project" value="UniProtKB-UniRule"/>
</dbReference>
<dbReference type="SUPFAM" id="SSF53901">
    <property type="entry name" value="Thiolase-like"/>
    <property type="match status" value="1"/>
</dbReference>
<dbReference type="HAMAP" id="MF_01815">
    <property type="entry name" value="FabH"/>
    <property type="match status" value="1"/>
</dbReference>
<keyword evidence="14" id="KW-0150">Chloroplast</keyword>
<dbReference type="EC" id="2.3.1.180" evidence="3 11"/>
<dbReference type="GO" id="GO:0033818">
    <property type="term" value="F:beta-ketoacyl-acyl-carrier-protein synthase III activity"/>
    <property type="evidence" value="ECO:0007669"/>
    <property type="project" value="UniProtKB-UniRule"/>
</dbReference>
<dbReference type="InterPro" id="IPR013747">
    <property type="entry name" value="ACP_syn_III_C"/>
</dbReference>
<comment type="domain">
    <text evidence="11">The last Arg residue of the ACP-binding site is essential for the weak association between ACP/AcpP and FabH.</text>
</comment>
<dbReference type="InterPro" id="IPR013751">
    <property type="entry name" value="ACP_syn_III_N"/>
</dbReference>
<dbReference type="PANTHER" id="PTHR43091:SF1">
    <property type="entry name" value="BETA-KETOACYL-[ACYL-CARRIER-PROTEIN] SYNTHASE III, CHLOROPLASTIC"/>
    <property type="match status" value="1"/>
</dbReference>
<comment type="pathway">
    <text evidence="1 11">Lipid metabolism; fatty acid biosynthesis.</text>
</comment>
<evidence type="ECO:0000256" key="8">
    <source>
        <dbReference type="ARBA" id="ARBA00023160"/>
    </source>
</evidence>
<dbReference type="Pfam" id="PF08545">
    <property type="entry name" value="ACP_syn_III"/>
    <property type="match status" value="1"/>
</dbReference>
<dbReference type="GeneID" id="30000002"/>
<evidence type="ECO:0000256" key="4">
    <source>
        <dbReference type="ARBA" id="ARBA00022516"/>
    </source>
</evidence>
<geneLocation type="chloroplast" evidence="14"/>
<feature type="domain" description="Beta-ketoacyl-[acyl-carrier-protein] synthase III C-terminal" evidence="12">
    <location>
        <begin position="248"/>
        <end position="337"/>
    </location>
</feature>
<protein>
    <recommendedName>
        <fullName evidence="3 11">Beta-ketoacyl-[acyl-carrier-protein] synthase III</fullName>
        <shortName evidence="11">Beta-ketoacyl-ACP synthase III</shortName>
        <shortName evidence="11">KAS III</shortName>
        <ecNumber evidence="3 11">2.3.1.180</ecNumber>
    </recommendedName>
    <alternativeName>
        <fullName evidence="11">3-oxoacyl-[acyl-carrier-protein] synthase 3</fullName>
    </alternativeName>
    <alternativeName>
        <fullName evidence="11">3-oxoacyl-[acyl-carrier-protein] synthase III</fullName>
    </alternativeName>
</protein>
<evidence type="ECO:0000256" key="7">
    <source>
        <dbReference type="ARBA" id="ARBA00023098"/>
    </source>
</evidence>
<dbReference type="GO" id="GO:0004315">
    <property type="term" value="F:3-oxoacyl-[acyl-carrier-protein] synthase activity"/>
    <property type="evidence" value="ECO:0007669"/>
    <property type="project" value="InterPro"/>
</dbReference>
<dbReference type="UniPathway" id="UPA00094"/>
<dbReference type="Gene3D" id="3.40.47.10">
    <property type="match status" value="1"/>
</dbReference>
<dbReference type="EMBL" id="LT622863">
    <property type="protein sequence ID" value="SCW21269.1"/>
    <property type="molecule type" value="Genomic_DNA"/>
</dbReference>
<name>A0A1G4NRW4_9FLOR</name>
<evidence type="ECO:0000256" key="9">
    <source>
        <dbReference type="ARBA" id="ARBA00052419"/>
    </source>
</evidence>
<feature type="active site" evidence="11">
    <location>
        <position position="264"/>
    </location>
</feature>
<dbReference type="FunFam" id="3.40.47.10:FF:000004">
    <property type="entry name" value="3-oxoacyl-[acyl-carrier-protein] synthase 3"/>
    <property type="match status" value="1"/>
</dbReference>
<evidence type="ECO:0000259" key="12">
    <source>
        <dbReference type="Pfam" id="PF08541"/>
    </source>
</evidence>
<comment type="catalytic activity">
    <reaction evidence="9 11">
        <text>malonyl-[ACP] + acetyl-CoA + H(+) = 3-oxobutanoyl-[ACP] + CO2 + CoA</text>
        <dbReference type="Rhea" id="RHEA:12080"/>
        <dbReference type="Rhea" id="RHEA-COMP:9623"/>
        <dbReference type="Rhea" id="RHEA-COMP:9625"/>
        <dbReference type="ChEBI" id="CHEBI:15378"/>
        <dbReference type="ChEBI" id="CHEBI:16526"/>
        <dbReference type="ChEBI" id="CHEBI:57287"/>
        <dbReference type="ChEBI" id="CHEBI:57288"/>
        <dbReference type="ChEBI" id="CHEBI:78449"/>
        <dbReference type="ChEBI" id="CHEBI:78450"/>
        <dbReference type="EC" id="2.3.1.180"/>
    </reaction>
</comment>
<dbReference type="AlphaFoldDB" id="A0A1G4NRW4"/>
<keyword evidence="11" id="KW-0511">Multifunctional enzyme</keyword>
<sequence length="341" mass="37398">MKTFHKHGSHLISTGSSVPDLRVSNNTISYFLDTSDEWISTRTGIKERRLADKNESIVELASQAASEALAKASLDPEELDLVLLATSTPNDLFGSATQIQASINAKNATAFDITAACSGFVIGLITGHQFIQTGSYRTVLVIGADTLSHWVDWSDRTTCILFGDGAGAAILQRSKKNDILSFQLDTKGNDAHYLSISYKDNSNIKKQKYTEEPFYKNQGGRYRYLEMNGKEVYKFAVSAVPKSIKQCLQKAQLNTGDITWLLLHQANQRIIETVAYKLGLPMEKVLSNIQFYGNTSAASIPLALDEAFKSGHICNGDIIVISGFGAGLTWGTSIIEWKALE</sequence>
<evidence type="ECO:0000313" key="14">
    <source>
        <dbReference type="EMBL" id="SCW21269.1"/>
    </source>
</evidence>
<keyword evidence="7 11" id="KW-0443">Lipid metabolism</keyword>
<evidence type="ECO:0000256" key="1">
    <source>
        <dbReference type="ARBA" id="ARBA00005194"/>
    </source>
</evidence>
<feature type="active site" evidence="11">
    <location>
        <position position="117"/>
    </location>
</feature>
<evidence type="ECO:0000259" key="13">
    <source>
        <dbReference type="Pfam" id="PF08545"/>
    </source>
</evidence>
<evidence type="ECO:0000256" key="11">
    <source>
        <dbReference type="HAMAP-Rule" id="MF_01815"/>
    </source>
</evidence>
<keyword evidence="4 11" id="KW-0444">Lipid biosynthesis</keyword>
<feature type="domain" description="Beta-ketoacyl-[acyl-carrier-protein] synthase III N-terminal" evidence="13">
    <location>
        <begin position="111"/>
        <end position="188"/>
    </location>
</feature>
<evidence type="ECO:0000256" key="6">
    <source>
        <dbReference type="ARBA" id="ARBA00022832"/>
    </source>
</evidence>
<feature type="active site" evidence="11">
    <location>
        <position position="294"/>
    </location>
</feature>
<dbReference type="RefSeq" id="YP_009313015.1">
    <property type="nucleotide sequence ID" value="NC_031655.1"/>
</dbReference>
<keyword evidence="8 11" id="KW-0275">Fatty acid biosynthesis</keyword>
<evidence type="ECO:0000256" key="10">
    <source>
        <dbReference type="ARBA" id="ARBA00057449"/>
    </source>
</evidence>
<evidence type="ECO:0000256" key="2">
    <source>
        <dbReference type="ARBA" id="ARBA00008642"/>
    </source>
</evidence>
<evidence type="ECO:0000256" key="3">
    <source>
        <dbReference type="ARBA" id="ARBA00012333"/>
    </source>
</evidence>
<keyword evidence="11" id="KW-0012">Acyltransferase</keyword>
<dbReference type="PANTHER" id="PTHR43091">
    <property type="entry name" value="3-OXOACYL-[ACYL-CARRIER-PROTEIN] SYNTHASE"/>
    <property type="match status" value="1"/>
</dbReference>
<accession>A0A1G4NRW4</accession>
<organism evidence="14">
    <name type="scientific">Dermonema virens</name>
    <dbReference type="NCBI Taxonomy" id="1077399"/>
    <lineage>
        <taxon>Eukaryota</taxon>
        <taxon>Rhodophyta</taxon>
        <taxon>Florideophyceae</taxon>
        <taxon>Nemaliophycidae</taxon>
        <taxon>Nemaliales</taxon>
        <taxon>Liagoraceae</taxon>
        <taxon>Dermonema</taxon>
    </lineage>
</organism>
<gene>
    <name evidence="11 14" type="primary">fabH</name>
    <name evidence="14" type="ORF">BQ776_31</name>
</gene>
<dbReference type="Pfam" id="PF08541">
    <property type="entry name" value="ACP_syn_III_C"/>
    <property type="match status" value="1"/>
</dbReference>
<reference evidence="14" key="2">
    <citation type="submission" date="2016-10" db="EMBL/GenBank/DDBJ databases">
        <authorList>
            <person name="de Groot N.N."/>
        </authorList>
    </citation>
    <scope>NUCLEOTIDE SEQUENCE</scope>
    <source>
        <strain evidence="14">J.0258</strain>
    </source>
</reference>
<proteinExistence type="inferred from homology"/>
<dbReference type="GO" id="GO:0009507">
    <property type="term" value="C:chloroplast"/>
    <property type="evidence" value="ECO:0007669"/>
    <property type="project" value="UniProtKB-SubCell"/>
</dbReference>
<comment type="similarity">
    <text evidence="2 11">Belongs to the thiolase-like superfamily. FabH family.</text>
</comment>
<feature type="region of interest" description="ACP-binding" evidence="11">
    <location>
        <begin position="265"/>
        <end position="269"/>
    </location>
</feature>
<dbReference type="InterPro" id="IPR016039">
    <property type="entry name" value="Thiolase-like"/>
</dbReference>
<keyword evidence="14" id="KW-0934">Plastid</keyword>
<dbReference type="InterPro" id="IPR004655">
    <property type="entry name" value="FabH"/>
</dbReference>